<dbReference type="PROSITE" id="PS51729">
    <property type="entry name" value="GNAT_YJDJ"/>
    <property type="match status" value="1"/>
</dbReference>
<dbReference type="PANTHER" id="PTHR31435">
    <property type="entry name" value="PROTEIN NATD1"/>
    <property type="match status" value="1"/>
</dbReference>
<name>A0A7J5U438_9BACT</name>
<dbReference type="Proteomes" id="UP000488299">
    <property type="component" value="Unassembled WGS sequence"/>
</dbReference>
<keyword evidence="3" id="KW-1185">Reference proteome</keyword>
<dbReference type="InterPro" id="IPR045057">
    <property type="entry name" value="Gcn5-rel_NAT"/>
</dbReference>
<reference evidence="2 3" key="1">
    <citation type="submission" date="2019-10" db="EMBL/GenBank/DDBJ databases">
        <title>Rudanella paleaurantiibacter sp. nov., isolated from sludge.</title>
        <authorList>
            <person name="Xu S.Q."/>
        </authorList>
    </citation>
    <scope>NUCLEOTIDE SEQUENCE [LARGE SCALE GENOMIC DNA]</scope>
    <source>
        <strain evidence="2 3">HX-22-17</strain>
    </source>
</reference>
<dbReference type="RefSeq" id="WP_152122063.1">
    <property type="nucleotide sequence ID" value="NZ_WELI01000001.1"/>
</dbReference>
<dbReference type="Pfam" id="PF14542">
    <property type="entry name" value="Acetyltransf_CG"/>
    <property type="match status" value="1"/>
</dbReference>
<evidence type="ECO:0000313" key="2">
    <source>
        <dbReference type="EMBL" id="KAB7732608.1"/>
    </source>
</evidence>
<protein>
    <submittedName>
        <fullName evidence="2">N-acetyltransferase</fullName>
    </submittedName>
</protein>
<dbReference type="EMBL" id="WELI01000001">
    <property type="protein sequence ID" value="KAB7732608.1"/>
    <property type="molecule type" value="Genomic_DNA"/>
</dbReference>
<sequence>MNEASTVVKQNTHRHRFELDTDGHLSVVEYQMVDDETMALTHTEVHPELEGKGIGSRLVLGTLEYAERNNLYIVPICPFVVAYIKHHPEWNRIVSKTYPASSFGAGEE</sequence>
<dbReference type="InterPro" id="IPR031165">
    <property type="entry name" value="GNAT_YJDJ"/>
</dbReference>
<evidence type="ECO:0000259" key="1">
    <source>
        <dbReference type="PROSITE" id="PS51729"/>
    </source>
</evidence>
<proteinExistence type="predicted"/>
<organism evidence="2 3">
    <name type="scientific">Rudanella paleaurantiibacter</name>
    <dbReference type="NCBI Taxonomy" id="2614655"/>
    <lineage>
        <taxon>Bacteria</taxon>
        <taxon>Pseudomonadati</taxon>
        <taxon>Bacteroidota</taxon>
        <taxon>Cytophagia</taxon>
        <taxon>Cytophagales</taxon>
        <taxon>Cytophagaceae</taxon>
        <taxon>Rudanella</taxon>
    </lineage>
</organism>
<comment type="caution">
    <text evidence="2">The sequence shown here is derived from an EMBL/GenBank/DDBJ whole genome shotgun (WGS) entry which is preliminary data.</text>
</comment>
<gene>
    <name evidence="2" type="ORF">F5984_01225</name>
</gene>
<dbReference type="GO" id="GO:0016740">
    <property type="term" value="F:transferase activity"/>
    <property type="evidence" value="ECO:0007669"/>
    <property type="project" value="UniProtKB-KW"/>
</dbReference>
<evidence type="ECO:0000313" key="3">
    <source>
        <dbReference type="Proteomes" id="UP000488299"/>
    </source>
</evidence>
<dbReference type="Gene3D" id="3.40.630.30">
    <property type="match status" value="1"/>
</dbReference>
<keyword evidence="2" id="KW-0808">Transferase</keyword>
<feature type="domain" description="N-acetyltransferase" evidence="1">
    <location>
        <begin position="9"/>
        <end position="95"/>
    </location>
</feature>
<accession>A0A7J5U438</accession>
<dbReference type="AlphaFoldDB" id="A0A7J5U438"/>
<dbReference type="PANTHER" id="PTHR31435:SF10">
    <property type="entry name" value="BSR4717 PROTEIN"/>
    <property type="match status" value="1"/>
</dbReference>
<dbReference type="SUPFAM" id="SSF55729">
    <property type="entry name" value="Acyl-CoA N-acyltransferases (Nat)"/>
    <property type="match status" value="1"/>
</dbReference>
<dbReference type="InterPro" id="IPR016181">
    <property type="entry name" value="Acyl_CoA_acyltransferase"/>
</dbReference>